<protein>
    <submittedName>
        <fullName evidence="1">Uncharacterized protein</fullName>
    </submittedName>
</protein>
<evidence type="ECO:0000313" key="1">
    <source>
        <dbReference type="EMBL" id="HEN41435.1"/>
    </source>
</evidence>
<reference evidence="1" key="1">
    <citation type="journal article" date="2020" name="mSystems">
        <title>Genome- and Community-Level Interaction Insights into Carbon Utilization and Element Cycling Functions of Hydrothermarchaeota in Hydrothermal Sediment.</title>
        <authorList>
            <person name="Zhou Z."/>
            <person name="Liu Y."/>
            <person name="Xu W."/>
            <person name="Pan J."/>
            <person name="Luo Z.H."/>
            <person name="Li M."/>
        </authorList>
    </citation>
    <scope>NUCLEOTIDE SEQUENCE [LARGE SCALE GENOMIC DNA]</scope>
    <source>
        <strain evidence="1">SpSt-349</strain>
    </source>
</reference>
<accession>A0A831UC22</accession>
<dbReference type="AlphaFoldDB" id="A0A831UC22"/>
<organism evidence="1">
    <name type="scientific">Geobacter metallireducens</name>
    <dbReference type="NCBI Taxonomy" id="28232"/>
    <lineage>
        <taxon>Bacteria</taxon>
        <taxon>Pseudomonadati</taxon>
        <taxon>Thermodesulfobacteriota</taxon>
        <taxon>Desulfuromonadia</taxon>
        <taxon>Geobacterales</taxon>
        <taxon>Geobacteraceae</taxon>
        <taxon>Geobacter</taxon>
    </lineage>
</organism>
<name>A0A831UC22_GEOME</name>
<comment type="caution">
    <text evidence="1">The sequence shown here is derived from an EMBL/GenBank/DDBJ whole genome shotgun (WGS) entry which is preliminary data.</text>
</comment>
<dbReference type="EMBL" id="DSOV01000010">
    <property type="protein sequence ID" value="HEN41435.1"/>
    <property type="molecule type" value="Genomic_DNA"/>
</dbReference>
<gene>
    <name evidence="1" type="ORF">ENQ87_03525</name>
</gene>
<sequence>MEQHNDREERFLRIAAPILNELGFSSPRELIKEQLRLMIEARISRYEAEDRSFAAKYGKSFDTFASDCARGPELFEHEDDLNDWRFSREALFHYRARLSEIENA</sequence>
<proteinExistence type="predicted"/>